<evidence type="ECO:0000313" key="2">
    <source>
        <dbReference type="EMBL" id="GFQ86907.1"/>
    </source>
</evidence>
<feature type="compositionally biased region" description="Pro residues" evidence="1">
    <location>
        <begin position="189"/>
        <end position="200"/>
    </location>
</feature>
<feature type="region of interest" description="Disordered" evidence="1">
    <location>
        <begin position="80"/>
        <end position="200"/>
    </location>
</feature>
<keyword evidence="3" id="KW-1185">Reference proteome</keyword>
<accession>A0A8X6FRQ1</accession>
<comment type="caution">
    <text evidence="2">The sequence shown here is derived from an EMBL/GenBank/DDBJ whole genome shotgun (WGS) entry which is preliminary data.</text>
</comment>
<dbReference type="EMBL" id="BMAO01003290">
    <property type="protein sequence ID" value="GFQ86907.1"/>
    <property type="molecule type" value="Genomic_DNA"/>
</dbReference>
<gene>
    <name evidence="2" type="ORF">TNCT_632341</name>
</gene>
<sequence length="200" mass="22400">MATMDVDPPDRQCSCCRRKDLETTVIAEDACTVNFSRFSDCRPDTDQNAHLKEIVRKQIMERQQGKDAALIELESLPPFNNPNCSAYRKTNPNSKTPSPMPEEPKIIIVDTPPPIIAKNSESVEDNPFPKRKPKKKRKKPKDSTDDFVFPKKTARPASPTTSEPIATTNSFSDPESDVEEQTQPEQTPQDPPAPKPISLI</sequence>
<name>A0A8X6FRQ1_TRICU</name>
<dbReference type="Proteomes" id="UP000887116">
    <property type="component" value="Unassembled WGS sequence"/>
</dbReference>
<organism evidence="2 3">
    <name type="scientific">Trichonephila clavata</name>
    <name type="common">Joro spider</name>
    <name type="synonym">Nephila clavata</name>
    <dbReference type="NCBI Taxonomy" id="2740835"/>
    <lineage>
        <taxon>Eukaryota</taxon>
        <taxon>Metazoa</taxon>
        <taxon>Ecdysozoa</taxon>
        <taxon>Arthropoda</taxon>
        <taxon>Chelicerata</taxon>
        <taxon>Arachnida</taxon>
        <taxon>Araneae</taxon>
        <taxon>Araneomorphae</taxon>
        <taxon>Entelegynae</taxon>
        <taxon>Araneoidea</taxon>
        <taxon>Nephilidae</taxon>
        <taxon>Trichonephila</taxon>
    </lineage>
</organism>
<dbReference type="AlphaFoldDB" id="A0A8X6FRQ1"/>
<evidence type="ECO:0000313" key="3">
    <source>
        <dbReference type="Proteomes" id="UP000887116"/>
    </source>
</evidence>
<protein>
    <submittedName>
        <fullName evidence="2">Uncharacterized protein</fullName>
    </submittedName>
</protein>
<reference evidence="2" key="1">
    <citation type="submission" date="2020-07" db="EMBL/GenBank/DDBJ databases">
        <title>Multicomponent nature underlies the extraordinary mechanical properties of spider dragline silk.</title>
        <authorList>
            <person name="Kono N."/>
            <person name="Nakamura H."/>
            <person name="Mori M."/>
            <person name="Yoshida Y."/>
            <person name="Ohtoshi R."/>
            <person name="Malay A.D."/>
            <person name="Moran D.A.P."/>
            <person name="Tomita M."/>
            <person name="Numata K."/>
            <person name="Arakawa K."/>
        </authorList>
    </citation>
    <scope>NUCLEOTIDE SEQUENCE</scope>
</reference>
<feature type="compositionally biased region" description="Basic residues" evidence="1">
    <location>
        <begin position="129"/>
        <end position="140"/>
    </location>
</feature>
<feature type="compositionally biased region" description="Polar residues" evidence="1">
    <location>
        <begin position="158"/>
        <end position="173"/>
    </location>
</feature>
<evidence type="ECO:0000256" key="1">
    <source>
        <dbReference type="SAM" id="MobiDB-lite"/>
    </source>
</evidence>
<proteinExistence type="predicted"/>
<feature type="compositionally biased region" description="Polar residues" evidence="1">
    <location>
        <begin position="81"/>
        <end position="97"/>
    </location>
</feature>